<feature type="region of interest" description="Disordered" evidence="1">
    <location>
        <begin position="262"/>
        <end position="312"/>
    </location>
</feature>
<dbReference type="OrthoDB" id="3232670at2759"/>
<feature type="region of interest" description="Disordered" evidence="1">
    <location>
        <begin position="1"/>
        <end position="129"/>
    </location>
</feature>
<name>A0A8H6WKY7_MYCCL</name>
<feature type="compositionally biased region" description="Low complexity" evidence="1">
    <location>
        <begin position="470"/>
        <end position="484"/>
    </location>
</feature>
<proteinExistence type="predicted"/>
<feature type="compositionally biased region" description="Basic and acidic residues" evidence="1">
    <location>
        <begin position="57"/>
        <end position="67"/>
    </location>
</feature>
<sequence>MGCAYPRPDMDMRVRQRSERVSRFRGLPLPFMQSSSLDWEPPPPLPVASGSGSAAPLRRDTDPDTLIHLRNSRPLGSPSTGYTSDDAPVTSPASSTSAPSGSFYATSVTSSVSVNKVPKNGKDKGKGRLTFVRGGSASASRITFLQAITTTRVATTHPKPPDRERASVDAIPVRVVGRGGSGSRARSLSVGTTQAMQLAHARVRAQQLQLQFDPNAPVRMVGRGGMGSKRRELAPASMPATIPETGLLPAAPAAASGSVQTLSAARKTVPTPTADEAVFHRPTGRGGAGSRPRKPKPKPGSSTASSPPPSRGLLLLFKSKRKLPVRATTMATYGPPSVDNVNVGRGSVAHRRMSTFDSSSLYSAVEFAPAGVPGPSRAPAASRTTRLGLIFGAARYQNPILQDPDPDFDFEDEPEGEDVIYEHEQQSVHRHPFDADSTFTSDPRDSVYTTSSPLGSEYGYAYAYSEMMSSSEMDGSGMSSSATGSGSGLRTPHDGTSEQLDITIYELEEGEEDPDELRDWQEPVQVRARTPTRSRDPLPVLRAKAAVPSTPFEDSFIDIEGDSQTPDTSSISSSHYGHGWTGEWNRGDIRDVIGALRELKF</sequence>
<evidence type="ECO:0000313" key="3">
    <source>
        <dbReference type="Proteomes" id="UP000613580"/>
    </source>
</evidence>
<organism evidence="2 3">
    <name type="scientific">Mycena chlorophos</name>
    <name type="common">Agaric fungus</name>
    <name type="synonym">Agaricus chlorophos</name>
    <dbReference type="NCBI Taxonomy" id="658473"/>
    <lineage>
        <taxon>Eukaryota</taxon>
        <taxon>Fungi</taxon>
        <taxon>Dikarya</taxon>
        <taxon>Basidiomycota</taxon>
        <taxon>Agaricomycotina</taxon>
        <taxon>Agaricomycetes</taxon>
        <taxon>Agaricomycetidae</taxon>
        <taxon>Agaricales</taxon>
        <taxon>Marasmiineae</taxon>
        <taxon>Mycenaceae</taxon>
        <taxon>Mycena</taxon>
    </lineage>
</organism>
<evidence type="ECO:0000256" key="1">
    <source>
        <dbReference type="SAM" id="MobiDB-lite"/>
    </source>
</evidence>
<reference evidence="2" key="1">
    <citation type="submission" date="2020-05" db="EMBL/GenBank/DDBJ databases">
        <title>Mycena genomes resolve the evolution of fungal bioluminescence.</title>
        <authorList>
            <person name="Tsai I.J."/>
        </authorList>
    </citation>
    <scope>NUCLEOTIDE SEQUENCE</scope>
    <source>
        <strain evidence="2">110903Hualien_Pintung</strain>
    </source>
</reference>
<accession>A0A8H6WKY7</accession>
<gene>
    <name evidence="2" type="ORF">HMN09_00364500</name>
</gene>
<feature type="compositionally biased region" description="Basic and acidic residues" evidence="1">
    <location>
        <begin position="8"/>
        <end position="22"/>
    </location>
</feature>
<dbReference type="AlphaFoldDB" id="A0A8H6WKY7"/>
<protein>
    <submittedName>
        <fullName evidence="2">Uncharacterized protein</fullName>
    </submittedName>
</protein>
<dbReference type="Proteomes" id="UP000613580">
    <property type="component" value="Unassembled WGS sequence"/>
</dbReference>
<feature type="compositionally biased region" description="Low complexity" evidence="1">
    <location>
        <begin position="90"/>
        <end position="114"/>
    </location>
</feature>
<keyword evidence="3" id="KW-1185">Reference proteome</keyword>
<evidence type="ECO:0000313" key="2">
    <source>
        <dbReference type="EMBL" id="KAF7318543.1"/>
    </source>
</evidence>
<dbReference type="EMBL" id="JACAZE010000004">
    <property type="protein sequence ID" value="KAF7318543.1"/>
    <property type="molecule type" value="Genomic_DNA"/>
</dbReference>
<comment type="caution">
    <text evidence="2">The sequence shown here is derived from an EMBL/GenBank/DDBJ whole genome shotgun (WGS) entry which is preliminary data.</text>
</comment>
<feature type="region of interest" description="Disordered" evidence="1">
    <location>
        <begin position="470"/>
        <end position="498"/>
    </location>
</feature>